<evidence type="ECO:0000313" key="3">
    <source>
        <dbReference type="Proteomes" id="UP000030748"/>
    </source>
</evidence>
<evidence type="ECO:0000259" key="1">
    <source>
        <dbReference type="PROSITE" id="PS50181"/>
    </source>
</evidence>
<dbReference type="InterPro" id="IPR053781">
    <property type="entry name" value="F-box_AtFBL13-like"/>
</dbReference>
<reference evidence="2 3" key="1">
    <citation type="journal article" date="2013" name="Proc. Natl. Acad. Sci. U.S.A.">
        <title>Fine-scale variation in meiotic recombination in Mimulus inferred from population shotgun sequencing.</title>
        <authorList>
            <person name="Hellsten U."/>
            <person name="Wright K.M."/>
            <person name="Jenkins J."/>
            <person name="Shu S."/>
            <person name="Yuan Y."/>
            <person name="Wessler S.R."/>
            <person name="Schmutz J."/>
            <person name="Willis J.H."/>
            <person name="Rokhsar D.S."/>
        </authorList>
    </citation>
    <scope>NUCLEOTIDE SEQUENCE [LARGE SCALE GENOMIC DNA]</scope>
    <source>
        <strain evidence="3">cv. DUN x IM62</strain>
    </source>
</reference>
<protein>
    <recommendedName>
        <fullName evidence="1">F-box domain-containing protein</fullName>
    </recommendedName>
</protein>
<dbReference type="PROSITE" id="PS50181">
    <property type="entry name" value="FBOX"/>
    <property type="match status" value="1"/>
</dbReference>
<dbReference type="InterPro" id="IPR001810">
    <property type="entry name" value="F-box_dom"/>
</dbReference>
<dbReference type="SUPFAM" id="SSF52047">
    <property type="entry name" value="RNI-like"/>
    <property type="match status" value="1"/>
</dbReference>
<dbReference type="Pfam" id="PF00646">
    <property type="entry name" value="F-box"/>
    <property type="match status" value="1"/>
</dbReference>
<gene>
    <name evidence="2" type="ORF">MIMGU_mgv1a008322mg</name>
</gene>
<dbReference type="Proteomes" id="UP000030748">
    <property type="component" value="Unassembled WGS sequence"/>
</dbReference>
<sequence>MKKAKEDEARPKSIDMISGLPKEILHKILYSVSQKDAVRTSVLSKSWRNIWSTRTNLDLDFSHPNFTRSKQEFLTVVDKTLQLYRDQRLCLEEFHLSVSLLGDYYSDRESVSLLDKWIPLLTSMGVKEFRLSILSNEFVDLSSVVFKAESLVFFCLKKCKLGEKIPENIPFGSLQVLRLENIFFENEIVFEKIISSCPLLTTMWFHECRGLKTIKLENKLHKYLKHFTFIGCYTYDVQDARLWFVELSKLLQALSPSEISLDFVQFTHYRIAHDREDVLVHDIFDCSGNGPVAVEHLELSSVDLSASLYFLNERRDYGETLRDLEDLSIECFDTSRQQWQPVQMATLLVSELRNISRIRYRLKWSDSSFRKIPTFYI</sequence>
<name>A0A022QRG3_ERYGU</name>
<accession>A0A022QRG3</accession>
<dbReference type="CDD" id="cd22160">
    <property type="entry name" value="F-box_AtFBL13-like"/>
    <property type="match status" value="1"/>
</dbReference>
<dbReference type="InterPro" id="IPR036047">
    <property type="entry name" value="F-box-like_dom_sf"/>
</dbReference>
<proteinExistence type="predicted"/>
<evidence type="ECO:0000313" key="2">
    <source>
        <dbReference type="EMBL" id="EYU30179.1"/>
    </source>
</evidence>
<dbReference type="PANTHER" id="PTHR31639:SF42">
    <property type="entry name" value="OS02G0160200 PROTEIN"/>
    <property type="match status" value="1"/>
</dbReference>
<feature type="domain" description="F-box" evidence="1">
    <location>
        <begin position="14"/>
        <end position="50"/>
    </location>
</feature>
<dbReference type="InterPro" id="IPR013101">
    <property type="entry name" value="LRR_PRU1-like"/>
</dbReference>
<dbReference type="SUPFAM" id="SSF81383">
    <property type="entry name" value="F-box domain"/>
    <property type="match status" value="1"/>
</dbReference>
<dbReference type="PANTHER" id="PTHR31639">
    <property type="entry name" value="F-BOX PROTEIN-LIKE"/>
    <property type="match status" value="1"/>
</dbReference>
<organism evidence="2 3">
    <name type="scientific">Erythranthe guttata</name>
    <name type="common">Yellow monkey flower</name>
    <name type="synonym">Mimulus guttatus</name>
    <dbReference type="NCBI Taxonomy" id="4155"/>
    <lineage>
        <taxon>Eukaryota</taxon>
        <taxon>Viridiplantae</taxon>
        <taxon>Streptophyta</taxon>
        <taxon>Embryophyta</taxon>
        <taxon>Tracheophyta</taxon>
        <taxon>Spermatophyta</taxon>
        <taxon>Magnoliopsida</taxon>
        <taxon>eudicotyledons</taxon>
        <taxon>Gunneridae</taxon>
        <taxon>Pentapetalae</taxon>
        <taxon>asterids</taxon>
        <taxon>lamiids</taxon>
        <taxon>Lamiales</taxon>
        <taxon>Phrymaceae</taxon>
        <taxon>Erythranthe</taxon>
    </lineage>
</organism>
<dbReference type="EMBL" id="KI631110">
    <property type="protein sequence ID" value="EYU30179.1"/>
    <property type="molecule type" value="Genomic_DNA"/>
</dbReference>
<dbReference type="AlphaFoldDB" id="A0A022QRG3"/>
<dbReference type="Pfam" id="PF07723">
    <property type="entry name" value="LRR_2"/>
    <property type="match status" value="1"/>
</dbReference>
<dbReference type="InterPro" id="IPR032675">
    <property type="entry name" value="LRR_dom_sf"/>
</dbReference>
<keyword evidence="3" id="KW-1185">Reference proteome</keyword>
<dbReference type="Gene3D" id="3.80.10.10">
    <property type="entry name" value="Ribonuclease Inhibitor"/>
    <property type="match status" value="1"/>
</dbReference>
<dbReference type="STRING" id="4155.A0A022QRG3"/>